<dbReference type="RefSeq" id="WP_377343334.1">
    <property type="nucleotide sequence ID" value="NZ_JBHTHH010000008.1"/>
</dbReference>
<dbReference type="AlphaFoldDB" id="A0A8J3U592"/>
<protein>
    <submittedName>
        <fullName evidence="1">Uncharacterized protein</fullName>
    </submittedName>
</protein>
<dbReference type="EMBL" id="BOOO01000037">
    <property type="protein sequence ID" value="GII32955.1"/>
    <property type="molecule type" value="Genomic_DNA"/>
</dbReference>
<comment type="caution">
    <text evidence="1">The sequence shown here is derived from an EMBL/GenBank/DDBJ whole genome shotgun (WGS) entry which is preliminary data.</text>
</comment>
<sequence>MLAYVDERDDADRAEALLWAAPTGQLPPPPIDTKAQVLPIGELHWPDAERLFLRLLHTVRPVQYAKLFGVPGQAQAGIDAYARLPLDLTDGETGGRNYNHPAIAAD</sequence>
<reference evidence="1 2" key="1">
    <citation type="submission" date="2021-01" db="EMBL/GenBank/DDBJ databases">
        <title>Whole genome shotgun sequence of Planotetraspora mira NBRC 15435.</title>
        <authorList>
            <person name="Komaki H."/>
            <person name="Tamura T."/>
        </authorList>
    </citation>
    <scope>NUCLEOTIDE SEQUENCE [LARGE SCALE GENOMIC DNA]</scope>
    <source>
        <strain evidence="1 2">NBRC 15435</strain>
    </source>
</reference>
<evidence type="ECO:0000313" key="2">
    <source>
        <dbReference type="Proteomes" id="UP000650628"/>
    </source>
</evidence>
<accession>A0A8J3U592</accession>
<gene>
    <name evidence="1" type="ORF">Pmi06nite_63970</name>
</gene>
<name>A0A8J3U592_9ACTN</name>
<organism evidence="1 2">
    <name type="scientific">Planotetraspora mira</name>
    <dbReference type="NCBI Taxonomy" id="58121"/>
    <lineage>
        <taxon>Bacteria</taxon>
        <taxon>Bacillati</taxon>
        <taxon>Actinomycetota</taxon>
        <taxon>Actinomycetes</taxon>
        <taxon>Streptosporangiales</taxon>
        <taxon>Streptosporangiaceae</taxon>
        <taxon>Planotetraspora</taxon>
    </lineage>
</organism>
<keyword evidence="2" id="KW-1185">Reference proteome</keyword>
<evidence type="ECO:0000313" key="1">
    <source>
        <dbReference type="EMBL" id="GII32955.1"/>
    </source>
</evidence>
<proteinExistence type="predicted"/>
<dbReference type="Proteomes" id="UP000650628">
    <property type="component" value="Unassembled WGS sequence"/>
</dbReference>